<name>A0A7R9PCU9_TIMCA</name>
<dbReference type="EMBL" id="OE187607">
    <property type="protein sequence ID" value="CAD7578422.1"/>
    <property type="molecule type" value="Genomic_DNA"/>
</dbReference>
<organism evidence="1">
    <name type="scientific">Timema californicum</name>
    <name type="common">California timema</name>
    <name type="synonym">Walking stick</name>
    <dbReference type="NCBI Taxonomy" id="61474"/>
    <lineage>
        <taxon>Eukaryota</taxon>
        <taxon>Metazoa</taxon>
        <taxon>Ecdysozoa</taxon>
        <taxon>Arthropoda</taxon>
        <taxon>Hexapoda</taxon>
        <taxon>Insecta</taxon>
        <taxon>Pterygota</taxon>
        <taxon>Neoptera</taxon>
        <taxon>Polyneoptera</taxon>
        <taxon>Phasmatodea</taxon>
        <taxon>Timematodea</taxon>
        <taxon>Timematoidea</taxon>
        <taxon>Timematidae</taxon>
        <taxon>Timema</taxon>
    </lineage>
</organism>
<dbReference type="Gene3D" id="3.40.980.10">
    <property type="entry name" value="MoaB/Mog-like domain"/>
    <property type="match status" value="1"/>
</dbReference>
<gene>
    <name evidence="1" type="ORF">TCMB3V08_LOCUS10963</name>
</gene>
<dbReference type="AlphaFoldDB" id="A0A7R9PCU9"/>
<evidence type="ECO:0000313" key="1">
    <source>
        <dbReference type="EMBL" id="CAD7578422.1"/>
    </source>
</evidence>
<dbReference type="InterPro" id="IPR036425">
    <property type="entry name" value="MoaB/Mog-like_dom_sf"/>
</dbReference>
<sequence>MSRSMRCNYLCERCITSNWGGSGIKKRHHLINASQYHLTLSTPSHKQDNVSPRATVATSRARLAFAIVISILDLMNLVLPQPGVSIVNLQIVYVIGDEILKGQVRDTNSHFIVKRLYDLGVRVQRVCLNNF</sequence>
<proteinExistence type="predicted"/>
<accession>A0A7R9PCU9</accession>
<dbReference type="SUPFAM" id="SSF53218">
    <property type="entry name" value="Molybdenum cofactor biosynthesis proteins"/>
    <property type="match status" value="1"/>
</dbReference>
<reference evidence="1" key="1">
    <citation type="submission" date="2020-11" db="EMBL/GenBank/DDBJ databases">
        <authorList>
            <person name="Tran Van P."/>
        </authorList>
    </citation>
    <scope>NUCLEOTIDE SEQUENCE</scope>
</reference>
<protein>
    <submittedName>
        <fullName evidence="1">(California timema) hypothetical protein</fullName>
    </submittedName>
</protein>